<name>A0A9Q5N2V0_SANBA</name>
<keyword evidence="5" id="KW-0325">Glycoprotein</keyword>
<dbReference type="EC" id="3.4.16.-" evidence="6"/>
<dbReference type="PROSITE" id="PS51257">
    <property type="entry name" value="PROKAR_LIPOPROTEIN"/>
    <property type="match status" value="1"/>
</dbReference>
<dbReference type="PROSITE" id="PS00560">
    <property type="entry name" value="CARBOXYPEPT_SER_HIS"/>
    <property type="match status" value="1"/>
</dbReference>
<dbReference type="GO" id="GO:0006508">
    <property type="term" value="P:proteolysis"/>
    <property type="evidence" value="ECO:0007669"/>
    <property type="project" value="UniProtKB-KW"/>
</dbReference>
<dbReference type="PROSITE" id="PS00131">
    <property type="entry name" value="CARBOXYPEPT_SER_SER"/>
    <property type="match status" value="1"/>
</dbReference>
<gene>
    <name evidence="7" type="ORF">A7U60_g5907</name>
</gene>
<protein>
    <recommendedName>
        <fullName evidence="6">Carboxypeptidase</fullName>
        <ecNumber evidence="6">3.4.16.-</ecNumber>
    </recommendedName>
</protein>
<keyword evidence="8" id="KW-1185">Reference proteome</keyword>
<dbReference type="AlphaFoldDB" id="A0A9Q5N2V0"/>
<dbReference type="Proteomes" id="UP000757232">
    <property type="component" value="Unassembled WGS sequence"/>
</dbReference>
<dbReference type="InterPro" id="IPR033124">
    <property type="entry name" value="Ser_caboxypep_his_AS"/>
</dbReference>
<keyword evidence="3 6" id="KW-0645">Protease</keyword>
<dbReference type="EMBL" id="LNZH02000196">
    <property type="protein sequence ID" value="OCB87015.1"/>
    <property type="molecule type" value="Genomic_DNA"/>
</dbReference>
<dbReference type="PRINTS" id="PR00724">
    <property type="entry name" value="CRBOXYPTASEC"/>
</dbReference>
<feature type="signal peptide" evidence="6">
    <location>
        <begin position="1"/>
        <end position="32"/>
    </location>
</feature>
<dbReference type="PANTHER" id="PTHR11802">
    <property type="entry name" value="SERINE PROTEASE FAMILY S10 SERINE CARBOXYPEPTIDASE"/>
    <property type="match status" value="1"/>
</dbReference>
<dbReference type="OrthoDB" id="443318at2759"/>
<evidence type="ECO:0000256" key="3">
    <source>
        <dbReference type="ARBA" id="ARBA00022670"/>
    </source>
</evidence>
<dbReference type="Gene3D" id="1.10.287.410">
    <property type="match status" value="1"/>
</dbReference>
<feature type="chain" id="PRO_5040527581" description="Carboxypeptidase" evidence="6">
    <location>
        <begin position="33"/>
        <end position="1079"/>
    </location>
</feature>
<keyword evidence="4 6" id="KW-0378">Hydrolase</keyword>
<proteinExistence type="inferred from homology"/>
<evidence type="ECO:0000256" key="5">
    <source>
        <dbReference type="ARBA" id="ARBA00023180"/>
    </source>
</evidence>
<evidence type="ECO:0000313" key="7">
    <source>
        <dbReference type="EMBL" id="OCB87015.1"/>
    </source>
</evidence>
<dbReference type="SUPFAM" id="SSF53474">
    <property type="entry name" value="alpha/beta-Hydrolases"/>
    <property type="match status" value="2"/>
</dbReference>
<comment type="caution">
    <text evidence="7">The sequence shown here is derived from an EMBL/GenBank/DDBJ whole genome shotgun (WGS) entry which is preliminary data.</text>
</comment>
<keyword evidence="2 6" id="KW-0121">Carboxypeptidase</keyword>
<evidence type="ECO:0000256" key="4">
    <source>
        <dbReference type="ARBA" id="ARBA00022801"/>
    </source>
</evidence>
<evidence type="ECO:0000256" key="6">
    <source>
        <dbReference type="RuleBase" id="RU361156"/>
    </source>
</evidence>
<dbReference type="Pfam" id="PF00450">
    <property type="entry name" value="Peptidase_S10"/>
    <property type="match status" value="3"/>
</dbReference>
<evidence type="ECO:0000256" key="2">
    <source>
        <dbReference type="ARBA" id="ARBA00022645"/>
    </source>
</evidence>
<organism evidence="7 8">
    <name type="scientific">Sanghuangporus baumii</name>
    <name type="common">Phellinus baumii</name>
    <dbReference type="NCBI Taxonomy" id="108892"/>
    <lineage>
        <taxon>Eukaryota</taxon>
        <taxon>Fungi</taxon>
        <taxon>Dikarya</taxon>
        <taxon>Basidiomycota</taxon>
        <taxon>Agaricomycotina</taxon>
        <taxon>Agaricomycetes</taxon>
        <taxon>Hymenochaetales</taxon>
        <taxon>Hymenochaetaceae</taxon>
        <taxon>Sanghuangporus</taxon>
    </lineage>
</organism>
<accession>A0A9Q5N2V0</accession>
<dbReference type="InterPro" id="IPR018202">
    <property type="entry name" value="Ser_caboxypep_ser_AS"/>
</dbReference>
<dbReference type="Gene3D" id="3.40.50.1820">
    <property type="entry name" value="alpha/beta hydrolase"/>
    <property type="match status" value="2"/>
</dbReference>
<dbReference type="PANTHER" id="PTHR11802:SF479">
    <property type="entry name" value="CARBOXYPEPTIDASE"/>
    <property type="match status" value="1"/>
</dbReference>
<reference evidence="7" key="1">
    <citation type="submission" date="2016-06" db="EMBL/GenBank/DDBJ databases">
        <title>Draft Genome sequence of the fungus Inonotus baumii.</title>
        <authorList>
            <person name="Zhu H."/>
            <person name="Lin W."/>
        </authorList>
    </citation>
    <scope>NUCLEOTIDE SEQUENCE</scope>
    <source>
        <strain evidence="7">821</strain>
    </source>
</reference>
<sequence length="1079" mass="119181">MLMSPRSWSTAAAAVALVSCTLTLSALRGVHASPVDGHPFTSSVHTVFKSRQQNDTKLRFVRDSGVCETTPGVGQISGYIDIGPNMSMWFWFFEARYNPETAPFTLWLNGGPGCSSMIGLFQGRPPHFSPDLLPKHSFQRMDRPCRLHLPPMNNQFTAALVCQLEQYQQQFVTLLSQPVRHSQICAVIYIDQPIGTGFSFGSDLVNSTKSAAPFVWTAFQVLFESGEFSKFRSREFFFATESYGGHYGPAFVTFFDQQNELIANGTIEGVPITVSALLINNGWYDPLLQNEAYVQFAMDAPGYGPLQPPNVLKKLNQSFFEPDGCLDQELACYQADADDEAGEHGPGNFTLSNQVCRQADNFCIENVFVPAVGDRDSDDLRQNSSALFPPEFYLKLLANETIKRQIGAESTYSECADAPFELFDRTGDDARTLLPQLGALANSGLKMLIWAGDADINCNWLGGHASVLAMDWFGHDQLAATPFTNMTINGNSVAAIQNVGNFSFARVFQAGHEVPAFQPEAAFLIFAQVINGEQLHSVQSSAAKPRRLAVKVVSTKMKVLGATLRLTLLIPCGLVQYAMGQAGASSLTGIDETVAIQREGLQRLREFLGPSGFSEAPKKRASEPTITFSNPESQQFFVDGTTIPDVNFDAGPSWAGLMPISNAPNETRKLFFWFWPTNNASNGDDLLFWTNGGPGCSSLEGFLQENGPISWSWGQAEPTPNMWSWTNLSHVLWVEQPVGTGFSQGIPSIENDDQLAEQVMGFLEQFLEVFSELKGKDFYVSGESYAGFSNWIYEHPGLDLNVKGIWIADPTLTYGILQQDVPALRFVQSHPDLFPFNSSFMATLQNISDTCGYTDYLDQFVTYPPVGQLPLPNGTQGGFSAVASCRVHSPIQRAIQVLNPVFDVYRVSDTWPNLWSVLGFPRSTQEFIYFNRTDVQDAIHAPHIVWRSCTNTNVYVNTTTGRPINDQSIPSMLSIMPNVIEKSERTVVVHGLADFILIAEGTRIAIQNMTWNGAQGFQTPIEPQSFTVENFGTFGSEHTERGLTYVEFEFSGHMTPQFVPWAAFNTIAFLLGRQASPST</sequence>
<dbReference type="InterPro" id="IPR029058">
    <property type="entry name" value="AB_hydrolase_fold"/>
</dbReference>
<evidence type="ECO:0000256" key="1">
    <source>
        <dbReference type="ARBA" id="ARBA00009431"/>
    </source>
</evidence>
<dbReference type="InterPro" id="IPR001563">
    <property type="entry name" value="Peptidase_S10"/>
</dbReference>
<evidence type="ECO:0000313" key="8">
    <source>
        <dbReference type="Proteomes" id="UP000757232"/>
    </source>
</evidence>
<keyword evidence="6" id="KW-0732">Signal</keyword>
<comment type="similarity">
    <text evidence="1 6">Belongs to the peptidase S10 family.</text>
</comment>
<dbReference type="GO" id="GO:0004185">
    <property type="term" value="F:serine-type carboxypeptidase activity"/>
    <property type="evidence" value="ECO:0007669"/>
    <property type="project" value="UniProtKB-UniRule"/>
</dbReference>